<keyword evidence="8" id="KW-0844">Vision</keyword>
<evidence type="ECO:0000256" key="2">
    <source>
        <dbReference type="ARBA" id="ARBA00022692"/>
    </source>
</evidence>
<evidence type="ECO:0000256" key="8">
    <source>
        <dbReference type="ARBA" id="ARBA00023305"/>
    </source>
</evidence>
<dbReference type="AlphaFoldDB" id="A0A914X266"/>
<keyword evidence="7" id="KW-0807">Transducer</keyword>
<protein>
    <submittedName>
        <fullName evidence="12">G-protein coupled receptors family 1 profile domain-containing protein</fullName>
    </submittedName>
</protein>
<keyword evidence="8" id="KW-0716">Sensory transduction</keyword>
<comment type="subcellular location">
    <subcellularLocation>
        <location evidence="1">Membrane</location>
        <topology evidence="1">Multi-pass membrane protein</topology>
    </subcellularLocation>
</comment>
<dbReference type="GO" id="GO:0004930">
    <property type="term" value="F:G protein-coupled receptor activity"/>
    <property type="evidence" value="ECO:0007669"/>
    <property type="project" value="UniProtKB-KW"/>
</dbReference>
<keyword evidence="6" id="KW-0675">Receptor</keyword>
<dbReference type="Proteomes" id="UP000887566">
    <property type="component" value="Unplaced"/>
</dbReference>
<dbReference type="SUPFAM" id="SSF81321">
    <property type="entry name" value="Family A G protein-coupled receptor-like"/>
    <property type="match status" value="1"/>
</dbReference>
<evidence type="ECO:0000259" key="10">
    <source>
        <dbReference type="PROSITE" id="PS50262"/>
    </source>
</evidence>
<keyword evidence="11" id="KW-1185">Reference proteome</keyword>
<evidence type="ECO:0000256" key="6">
    <source>
        <dbReference type="ARBA" id="ARBA00023170"/>
    </source>
</evidence>
<dbReference type="Gene3D" id="1.20.1070.10">
    <property type="entry name" value="Rhodopsin 7-helix transmembrane proteins"/>
    <property type="match status" value="1"/>
</dbReference>
<dbReference type="GO" id="GO:0007601">
    <property type="term" value="P:visual perception"/>
    <property type="evidence" value="ECO:0007669"/>
    <property type="project" value="UniProtKB-KW"/>
</dbReference>
<keyword evidence="4" id="KW-0297">G-protein coupled receptor</keyword>
<dbReference type="PANTHER" id="PTHR24240">
    <property type="entry name" value="OPSIN"/>
    <property type="match status" value="1"/>
</dbReference>
<feature type="transmembrane region" description="Helical" evidence="9">
    <location>
        <begin position="16"/>
        <end position="38"/>
    </location>
</feature>
<feature type="transmembrane region" description="Helical" evidence="9">
    <location>
        <begin position="176"/>
        <end position="200"/>
    </location>
</feature>
<accession>A0A914X266</accession>
<keyword evidence="3 9" id="KW-1133">Transmembrane helix</keyword>
<evidence type="ECO:0000256" key="7">
    <source>
        <dbReference type="ARBA" id="ARBA00023224"/>
    </source>
</evidence>
<evidence type="ECO:0000256" key="9">
    <source>
        <dbReference type="SAM" id="Phobius"/>
    </source>
</evidence>
<evidence type="ECO:0000256" key="4">
    <source>
        <dbReference type="ARBA" id="ARBA00023040"/>
    </source>
</evidence>
<feature type="transmembrane region" description="Helical" evidence="9">
    <location>
        <begin position="89"/>
        <end position="110"/>
    </location>
</feature>
<evidence type="ECO:0000313" key="12">
    <source>
        <dbReference type="WBParaSite" id="PSAMB.scaffold6127size10125.g27938.t1"/>
    </source>
</evidence>
<name>A0A914X266_9BILA</name>
<reference evidence="12" key="1">
    <citation type="submission" date="2022-11" db="UniProtKB">
        <authorList>
            <consortium name="WormBaseParasite"/>
        </authorList>
    </citation>
    <scope>IDENTIFICATION</scope>
</reference>
<keyword evidence="5 9" id="KW-0472">Membrane</keyword>
<dbReference type="Pfam" id="PF00001">
    <property type="entry name" value="7tm_1"/>
    <property type="match status" value="1"/>
</dbReference>
<dbReference type="WBParaSite" id="PSAMB.scaffold6127size10125.g27938.t1">
    <property type="protein sequence ID" value="PSAMB.scaffold6127size10125.g27938.t1"/>
    <property type="gene ID" value="PSAMB.scaffold6127size10125.g27938"/>
</dbReference>
<keyword evidence="2 9" id="KW-0812">Transmembrane</keyword>
<dbReference type="PROSITE" id="PS50262">
    <property type="entry name" value="G_PROTEIN_RECEP_F1_2"/>
    <property type="match status" value="1"/>
</dbReference>
<evidence type="ECO:0000256" key="5">
    <source>
        <dbReference type="ARBA" id="ARBA00023136"/>
    </source>
</evidence>
<feature type="transmembrane region" description="Helical" evidence="9">
    <location>
        <begin position="131"/>
        <end position="156"/>
    </location>
</feature>
<feature type="transmembrane region" description="Helical" evidence="9">
    <location>
        <begin position="221"/>
        <end position="249"/>
    </location>
</feature>
<evidence type="ECO:0000256" key="1">
    <source>
        <dbReference type="ARBA" id="ARBA00004141"/>
    </source>
</evidence>
<feature type="transmembrane region" description="Helical" evidence="9">
    <location>
        <begin position="261"/>
        <end position="281"/>
    </location>
</feature>
<evidence type="ECO:0000256" key="3">
    <source>
        <dbReference type="ARBA" id="ARBA00022989"/>
    </source>
</evidence>
<dbReference type="GO" id="GO:0016020">
    <property type="term" value="C:membrane"/>
    <property type="evidence" value="ECO:0007669"/>
    <property type="project" value="UniProtKB-SubCell"/>
</dbReference>
<evidence type="ECO:0000313" key="11">
    <source>
        <dbReference type="Proteomes" id="UP000887566"/>
    </source>
</evidence>
<dbReference type="InterPro" id="IPR050125">
    <property type="entry name" value="GPCR_opsins"/>
</dbReference>
<dbReference type="InterPro" id="IPR017452">
    <property type="entry name" value="GPCR_Rhodpsn_7TM"/>
</dbReference>
<dbReference type="InterPro" id="IPR000276">
    <property type="entry name" value="GPCR_Rhodpsn"/>
</dbReference>
<proteinExistence type="predicted"/>
<feature type="transmembrane region" description="Helical" evidence="9">
    <location>
        <begin position="50"/>
        <end position="69"/>
    </location>
</feature>
<organism evidence="11 12">
    <name type="scientific">Plectus sambesii</name>
    <dbReference type="NCBI Taxonomy" id="2011161"/>
    <lineage>
        <taxon>Eukaryota</taxon>
        <taxon>Metazoa</taxon>
        <taxon>Ecdysozoa</taxon>
        <taxon>Nematoda</taxon>
        <taxon>Chromadorea</taxon>
        <taxon>Plectida</taxon>
        <taxon>Plectina</taxon>
        <taxon>Plectoidea</taxon>
        <taxon>Plectidae</taxon>
        <taxon>Plectus</taxon>
    </lineage>
</organism>
<sequence length="343" mass="39281">MNYTDQTLTSFEHTFIGVYLIVSGILATFLNLVGLVVYWRFPRLLCTPSAIPEIALLLADLATTGLNPFSGAAALQNRWIWDDHAGCQLYAFFGFVFGDFQVLCIPFLAFDRYIITAENSALRKYRTRKIYSKLLLLLIAYSLFWSVTPLLGWASYAKTAPGIVCTLNWMKVDVSFVSYLTAKFIASFMASLVISMIFYRKAIRLVHKNRAREIHWCRKKSIRFVSFGCMFSTYLSFAIYATVCMWAIIAGPQTIPRIANALPAVWVKLAGIFNPIFFVYYNPRLWACTKKMFGLNYDSEQMHRDKTEERIWMDSPRNTARSIRTSHDPVDTAHVVLHPADNE</sequence>
<feature type="domain" description="G-protein coupled receptors family 1 profile" evidence="10">
    <location>
        <begin position="30"/>
        <end position="278"/>
    </location>
</feature>